<dbReference type="PANTHER" id="PTHR13847">
    <property type="entry name" value="SARCOSINE DEHYDROGENASE-RELATED"/>
    <property type="match status" value="1"/>
</dbReference>
<dbReference type="SUPFAM" id="SSF51905">
    <property type="entry name" value="FAD/NAD(P)-binding domain"/>
    <property type="match status" value="1"/>
</dbReference>
<evidence type="ECO:0000313" key="2">
    <source>
        <dbReference type="EMBL" id="RZS66919.1"/>
    </source>
</evidence>
<dbReference type="PANTHER" id="PTHR13847:SF281">
    <property type="entry name" value="FAD DEPENDENT OXIDOREDUCTASE DOMAIN-CONTAINING PROTEIN"/>
    <property type="match status" value="1"/>
</dbReference>
<keyword evidence="3" id="KW-1185">Reference proteome</keyword>
<dbReference type="InterPro" id="IPR036188">
    <property type="entry name" value="FAD/NAD-bd_sf"/>
</dbReference>
<dbReference type="Pfam" id="PF01266">
    <property type="entry name" value="DAO"/>
    <property type="match status" value="1"/>
</dbReference>
<name>A0A4Q7MK23_9BACT</name>
<sequence>MQISVWEKESFFAPTDVTIIGSGLVGLWCAWHLKKKRPESRITVLDRGVIPTGASTRNAGFACFGSVTELMADKEKAGEDAMLQLVDMRFRGLQRTRKILGEKAIGFQWSKGYELIATHKDPGKALLQDQIDWLNEKISPIVRSSPTYKFANRKIKQFGFGATAHLIENKFEGTLHTGQLCQQLLQRVQALGVTVLNSISVDHFEKGPEGVRIHASWPVGNTTQDYTFHSKQLLLCTNAFARQLLPQLDVQPARGQILVTAPLENLRFKGSFHYDEGFYYFRDLGDRILLGGARNKAFQEETTSEMDITDTIQKELEHFLTNYLLPGQTVTIEDRWSGIMGMGSEKMPIIREVEPGVWCAVRMSGMGVALSAVVGEDISSKLLS</sequence>
<dbReference type="RefSeq" id="WP_130543813.1">
    <property type="nucleotide sequence ID" value="NZ_CP042431.1"/>
</dbReference>
<proteinExistence type="predicted"/>
<accession>A0A4Q7MK23</accession>
<organism evidence="2 3">
    <name type="scientific">Pseudobacter ginsenosidimutans</name>
    <dbReference type="NCBI Taxonomy" id="661488"/>
    <lineage>
        <taxon>Bacteria</taxon>
        <taxon>Pseudomonadati</taxon>
        <taxon>Bacteroidota</taxon>
        <taxon>Chitinophagia</taxon>
        <taxon>Chitinophagales</taxon>
        <taxon>Chitinophagaceae</taxon>
        <taxon>Pseudobacter</taxon>
    </lineage>
</organism>
<dbReference type="GO" id="GO:0005737">
    <property type="term" value="C:cytoplasm"/>
    <property type="evidence" value="ECO:0007669"/>
    <property type="project" value="TreeGrafter"/>
</dbReference>
<evidence type="ECO:0000259" key="1">
    <source>
        <dbReference type="Pfam" id="PF01266"/>
    </source>
</evidence>
<dbReference type="AlphaFoldDB" id="A0A4Q7MK23"/>
<dbReference type="Proteomes" id="UP000293874">
    <property type="component" value="Unassembled WGS sequence"/>
</dbReference>
<protein>
    <submittedName>
        <fullName evidence="2">Glycine/D-amino acid oxidase-like deaminating enzyme</fullName>
    </submittedName>
</protein>
<feature type="domain" description="FAD dependent oxidoreductase" evidence="1">
    <location>
        <begin position="16"/>
        <end position="378"/>
    </location>
</feature>
<dbReference type="InterPro" id="IPR006076">
    <property type="entry name" value="FAD-dep_OxRdtase"/>
</dbReference>
<gene>
    <name evidence="2" type="ORF">EV199_5303</name>
</gene>
<dbReference type="EMBL" id="SGXA01000004">
    <property type="protein sequence ID" value="RZS66919.1"/>
    <property type="molecule type" value="Genomic_DNA"/>
</dbReference>
<reference evidence="2 3" key="1">
    <citation type="submission" date="2019-02" db="EMBL/GenBank/DDBJ databases">
        <title>Genomic Encyclopedia of Type Strains, Phase IV (KMG-IV): sequencing the most valuable type-strain genomes for metagenomic binning, comparative biology and taxonomic classification.</title>
        <authorList>
            <person name="Goeker M."/>
        </authorList>
    </citation>
    <scope>NUCLEOTIDE SEQUENCE [LARGE SCALE GENOMIC DNA]</scope>
    <source>
        <strain evidence="2 3">DSM 18116</strain>
    </source>
</reference>
<dbReference type="OrthoDB" id="1491488at2"/>
<dbReference type="Gene3D" id="3.50.50.60">
    <property type="entry name" value="FAD/NAD(P)-binding domain"/>
    <property type="match status" value="1"/>
</dbReference>
<evidence type="ECO:0000313" key="3">
    <source>
        <dbReference type="Proteomes" id="UP000293874"/>
    </source>
</evidence>
<dbReference type="Gene3D" id="3.30.9.10">
    <property type="entry name" value="D-Amino Acid Oxidase, subunit A, domain 2"/>
    <property type="match status" value="1"/>
</dbReference>
<comment type="caution">
    <text evidence="2">The sequence shown here is derived from an EMBL/GenBank/DDBJ whole genome shotgun (WGS) entry which is preliminary data.</text>
</comment>